<accession>L1IWG0</accession>
<dbReference type="GeneID" id="17297158"/>
<evidence type="ECO:0000313" key="2">
    <source>
        <dbReference type="EnsemblProtists" id="EKX40576"/>
    </source>
</evidence>
<dbReference type="KEGG" id="gtt:GUITHDRAFT_113362"/>
<dbReference type="AlphaFoldDB" id="L1IWG0"/>
<dbReference type="EnsemblProtists" id="EKX40576">
    <property type="protein sequence ID" value="EKX40576"/>
    <property type="gene ID" value="GUITHDRAFT_113362"/>
</dbReference>
<name>L1IWG0_GUITC</name>
<dbReference type="PaxDb" id="55529-EKX40576"/>
<keyword evidence="3" id="KW-1185">Reference proteome</keyword>
<evidence type="ECO:0000313" key="1">
    <source>
        <dbReference type="EMBL" id="EKX40576.1"/>
    </source>
</evidence>
<reference evidence="2" key="3">
    <citation type="submission" date="2015-06" db="UniProtKB">
        <authorList>
            <consortium name="EnsemblProtists"/>
        </authorList>
    </citation>
    <scope>IDENTIFICATION</scope>
</reference>
<reference evidence="3" key="2">
    <citation type="submission" date="2012-11" db="EMBL/GenBank/DDBJ databases">
        <authorList>
            <person name="Kuo A."/>
            <person name="Curtis B.A."/>
            <person name="Tanifuji G."/>
            <person name="Burki F."/>
            <person name="Gruber A."/>
            <person name="Irimia M."/>
            <person name="Maruyama S."/>
            <person name="Arias M.C."/>
            <person name="Ball S.G."/>
            <person name="Gile G.H."/>
            <person name="Hirakawa Y."/>
            <person name="Hopkins J.F."/>
            <person name="Rensing S.A."/>
            <person name="Schmutz J."/>
            <person name="Symeonidi A."/>
            <person name="Elias M."/>
            <person name="Eveleigh R.J."/>
            <person name="Herman E.K."/>
            <person name="Klute M.J."/>
            <person name="Nakayama T."/>
            <person name="Obornik M."/>
            <person name="Reyes-Prieto A."/>
            <person name="Armbrust E.V."/>
            <person name="Aves S.J."/>
            <person name="Beiko R.G."/>
            <person name="Coutinho P."/>
            <person name="Dacks J.B."/>
            <person name="Durnford D.G."/>
            <person name="Fast N.M."/>
            <person name="Green B.R."/>
            <person name="Grisdale C."/>
            <person name="Hempe F."/>
            <person name="Henrissat B."/>
            <person name="Hoppner M.P."/>
            <person name="Ishida K.-I."/>
            <person name="Kim E."/>
            <person name="Koreny L."/>
            <person name="Kroth P.G."/>
            <person name="Liu Y."/>
            <person name="Malik S.-B."/>
            <person name="Maier U.G."/>
            <person name="McRose D."/>
            <person name="Mock T."/>
            <person name="Neilson J.A."/>
            <person name="Onodera N.T."/>
            <person name="Poole A.M."/>
            <person name="Pritham E.J."/>
            <person name="Richards T.A."/>
            <person name="Rocap G."/>
            <person name="Roy S.W."/>
            <person name="Sarai C."/>
            <person name="Schaack S."/>
            <person name="Shirato S."/>
            <person name="Slamovits C.H."/>
            <person name="Spencer D.F."/>
            <person name="Suzuki S."/>
            <person name="Worden A.Z."/>
            <person name="Zauner S."/>
            <person name="Barry K."/>
            <person name="Bell C."/>
            <person name="Bharti A.K."/>
            <person name="Crow J.A."/>
            <person name="Grimwood J."/>
            <person name="Kramer R."/>
            <person name="Lindquist E."/>
            <person name="Lucas S."/>
            <person name="Salamov A."/>
            <person name="McFadden G.I."/>
            <person name="Lane C.E."/>
            <person name="Keeling P.J."/>
            <person name="Gray M.W."/>
            <person name="Grigoriev I.V."/>
            <person name="Archibald J.M."/>
        </authorList>
    </citation>
    <scope>NUCLEOTIDE SEQUENCE</scope>
    <source>
        <strain evidence="3">CCMP2712</strain>
    </source>
</reference>
<sequence length="128" mass="13756">MMRVGREEVRRIGRPCAEVSKRNSGKRLGLTYDAASHLGMQSVGAVCAFQFLIAATQGEESARVSSSMEYTNTDVAALNVLLEAQSKSAVNDLFLIAFACRSERAPSVQLQAASEMLGGVAVEKCQVR</sequence>
<gene>
    <name evidence="1" type="ORF">GUITHDRAFT_113362</name>
</gene>
<dbReference type="HOGENOM" id="CLU_1963789_0_0_1"/>
<dbReference type="Proteomes" id="UP000011087">
    <property type="component" value="Unassembled WGS sequence"/>
</dbReference>
<reference evidence="1 3" key="1">
    <citation type="journal article" date="2012" name="Nature">
        <title>Algal genomes reveal evolutionary mosaicism and the fate of nucleomorphs.</title>
        <authorList>
            <consortium name="DOE Joint Genome Institute"/>
            <person name="Curtis B.A."/>
            <person name="Tanifuji G."/>
            <person name="Burki F."/>
            <person name="Gruber A."/>
            <person name="Irimia M."/>
            <person name="Maruyama S."/>
            <person name="Arias M.C."/>
            <person name="Ball S.G."/>
            <person name="Gile G.H."/>
            <person name="Hirakawa Y."/>
            <person name="Hopkins J.F."/>
            <person name="Kuo A."/>
            <person name="Rensing S.A."/>
            <person name="Schmutz J."/>
            <person name="Symeonidi A."/>
            <person name="Elias M."/>
            <person name="Eveleigh R.J."/>
            <person name="Herman E.K."/>
            <person name="Klute M.J."/>
            <person name="Nakayama T."/>
            <person name="Obornik M."/>
            <person name="Reyes-Prieto A."/>
            <person name="Armbrust E.V."/>
            <person name="Aves S.J."/>
            <person name="Beiko R.G."/>
            <person name="Coutinho P."/>
            <person name="Dacks J.B."/>
            <person name="Durnford D.G."/>
            <person name="Fast N.M."/>
            <person name="Green B.R."/>
            <person name="Grisdale C.J."/>
            <person name="Hempel F."/>
            <person name="Henrissat B."/>
            <person name="Hoppner M.P."/>
            <person name="Ishida K."/>
            <person name="Kim E."/>
            <person name="Koreny L."/>
            <person name="Kroth P.G."/>
            <person name="Liu Y."/>
            <person name="Malik S.B."/>
            <person name="Maier U.G."/>
            <person name="McRose D."/>
            <person name="Mock T."/>
            <person name="Neilson J.A."/>
            <person name="Onodera N.T."/>
            <person name="Poole A.M."/>
            <person name="Pritham E.J."/>
            <person name="Richards T.A."/>
            <person name="Rocap G."/>
            <person name="Roy S.W."/>
            <person name="Sarai C."/>
            <person name="Schaack S."/>
            <person name="Shirato S."/>
            <person name="Slamovits C.H."/>
            <person name="Spencer D.F."/>
            <person name="Suzuki S."/>
            <person name="Worden A.Z."/>
            <person name="Zauner S."/>
            <person name="Barry K."/>
            <person name="Bell C."/>
            <person name="Bharti A.K."/>
            <person name="Crow J.A."/>
            <person name="Grimwood J."/>
            <person name="Kramer R."/>
            <person name="Lindquist E."/>
            <person name="Lucas S."/>
            <person name="Salamov A."/>
            <person name="McFadden G.I."/>
            <person name="Lane C.E."/>
            <person name="Keeling P.J."/>
            <person name="Gray M.W."/>
            <person name="Grigoriev I.V."/>
            <person name="Archibald J.M."/>
        </authorList>
    </citation>
    <scope>NUCLEOTIDE SEQUENCE</scope>
    <source>
        <strain evidence="1 3">CCMP2712</strain>
    </source>
</reference>
<organism evidence="1">
    <name type="scientific">Guillardia theta (strain CCMP2712)</name>
    <name type="common">Cryptophyte</name>
    <dbReference type="NCBI Taxonomy" id="905079"/>
    <lineage>
        <taxon>Eukaryota</taxon>
        <taxon>Cryptophyceae</taxon>
        <taxon>Pyrenomonadales</taxon>
        <taxon>Geminigeraceae</taxon>
        <taxon>Guillardia</taxon>
    </lineage>
</organism>
<protein>
    <submittedName>
        <fullName evidence="1 2">Uncharacterized protein</fullName>
    </submittedName>
</protein>
<evidence type="ECO:0000313" key="3">
    <source>
        <dbReference type="Proteomes" id="UP000011087"/>
    </source>
</evidence>
<dbReference type="EMBL" id="JH993030">
    <property type="protein sequence ID" value="EKX40576.1"/>
    <property type="molecule type" value="Genomic_DNA"/>
</dbReference>
<dbReference type="RefSeq" id="XP_005827556.1">
    <property type="nucleotide sequence ID" value="XM_005827499.1"/>
</dbReference>
<proteinExistence type="predicted"/>